<keyword evidence="2" id="KW-0539">Nucleus</keyword>
<dbReference type="GO" id="GO:0005634">
    <property type="term" value="C:nucleus"/>
    <property type="evidence" value="ECO:0007669"/>
    <property type="project" value="UniProtKB-SubCell"/>
</dbReference>
<evidence type="ECO:0000256" key="3">
    <source>
        <dbReference type="SAM" id="MobiDB-lite"/>
    </source>
</evidence>
<dbReference type="Pfam" id="PF11951">
    <property type="entry name" value="Fungal_trans_2"/>
    <property type="match status" value="1"/>
</dbReference>
<protein>
    <submittedName>
        <fullName evidence="5">CYFA0S29e00276g1_1</fullName>
    </submittedName>
</protein>
<dbReference type="CDD" id="cd12148">
    <property type="entry name" value="fungal_TF_MHR"/>
    <property type="match status" value="1"/>
</dbReference>
<dbReference type="CDD" id="cd00067">
    <property type="entry name" value="GAL4"/>
    <property type="match status" value="1"/>
</dbReference>
<dbReference type="InterPro" id="IPR021858">
    <property type="entry name" value="Fun_TF"/>
</dbReference>
<dbReference type="Gene3D" id="4.10.240.10">
    <property type="entry name" value="Zn(2)-C6 fungal-type DNA-binding domain"/>
    <property type="match status" value="1"/>
</dbReference>
<feature type="compositionally biased region" description="Gly residues" evidence="3">
    <location>
        <begin position="192"/>
        <end position="203"/>
    </location>
</feature>
<gene>
    <name evidence="5" type="ORF">CYFA0S_29e00276g</name>
</gene>
<dbReference type="PhylomeDB" id="A0A061BAY9"/>
<dbReference type="EMBL" id="LK052914">
    <property type="protein sequence ID" value="CDR47122.1"/>
    <property type="molecule type" value="Genomic_DNA"/>
</dbReference>
<dbReference type="SMART" id="SM00066">
    <property type="entry name" value="GAL4"/>
    <property type="match status" value="1"/>
</dbReference>
<evidence type="ECO:0000256" key="1">
    <source>
        <dbReference type="ARBA" id="ARBA00004123"/>
    </source>
</evidence>
<dbReference type="VEuPathDB" id="FungiDB:BON22_5175"/>
<dbReference type="Pfam" id="PF00172">
    <property type="entry name" value="Zn_clus"/>
    <property type="match status" value="1"/>
</dbReference>
<dbReference type="GO" id="GO:0008270">
    <property type="term" value="F:zinc ion binding"/>
    <property type="evidence" value="ECO:0007669"/>
    <property type="project" value="InterPro"/>
</dbReference>
<feature type="region of interest" description="Disordered" evidence="3">
    <location>
        <begin position="1"/>
        <end position="28"/>
    </location>
</feature>
<reference evidence="5" key="1">
    <citation type="journal article" date="2014" name="Genome Announc.">
        <title>Genome sequence of the yeast Cyberlindnera fabianii (Hansenula fabianii).</title>
        <authorList>
            <person name="Freel K.C."/>
            <person name="Sarilar V."/>
            <person name="Neuveglise C."/>
            <person name="Devillers H."/>
            <person name="Friedrich A."/>
            <person name="Schacherer J."/>
        </authorList>
    </citation>
    <scope>NUCLEOTIDE SEQUENCE</scope>
    <source>
        <strain evidence="5">YJS4271</strain>
    </source>
</reference>
<feature type="region of interest" description="Disordered" evidence="3">
    <location>
        <begin position="69"/>
        <end position="95"/>
    </location>
</feature>
<comment type="subcellular location">
    <subcellularLocation>
        <location evidence="1">Nucleus</location>
    </subcellularLocation>
</comment>
<feature type="compositionally biased region" description="Low complexity" evidence="3">
    <location>
        <begin position="1"/>
        <end position="15"/>
    </location>
</feature>
<feature type="compositionally biased region" description="Low complexity" evidence="3">
    <location>
        <begin position="152"/>
        <end position="163"/>
    </location>
</feature>
<dbReference type="OrthoDB" id="415590at2759"/>
<dbReference type="GO" id="GO:0000981">
    <property type="term" value="F:DNA-binding transcription factor activity, RNA polymerase II-specific"/>
    <property type="evidence" value="ECO:0007669"/>
    <property type="project" value="InterPro"/>
</dbReference>
<name>A0A061BAY9_CYBFA</name>
<feature type="compositionally biased region" description="Polar residues" evidence="3">
    <location>
        <begin position="129"/>
        <end position="138"/>
    </location>
</feature>
<dbReference type="PANTHER" id="PTHR37534:SF4">
    <property type="entry name" value="ZN(II)2CYS6 TRANSCRIPTION FACTOR (EUROFUNG)"/>
    <property type="match status" value="1"/>
</dbReference>
<sequence length="628" mass="70954">MSTSVAAARMAQTAARLEDKSVRNTSSDGLREVKRRVRTGCFNCRKKHKKCDEQKPICKACAQRTEECRWPESTSANKNKRRRANNKFNSNNSASPYSAELEAIDTYSKNLENLDNSLATETVQPNHWNNVIGNASNSPEDHYLSDHSHQRSISSGISPGPNSHHTRGSLSAQGGDQQSIHQPLQDEHNVNGGVGGGAGGGDGDQVPQAPVDFPFAFSPPEFDLMDYDDLKLTLRDYMFANATNLEAGSALPLSMAQTSSPGTSEQETPVWLTMYETKMLLKNYLYNVAPWLDMFDLSRQFGLETTQLSKTSKGLRYALLALSARQKEKLDASYDPSKSKILYQLSLKHLIPSVKNTPDITAISTCVLLCVIEMMSVAPEKWRYHIEGCAALFKAMGINGFSSKYERAMFWCFARMDVNSGVVGEQKTMIQSDKWLPQGVSVYDAHDLFVHEKSIDMYANYMVFLCSRVLNLIATEDAGDFDKEWEKLWNEVNQWHSERPTQMQSIIEFDSSPFPEVLYDNGPAISSNQLYHMAIILLYEVKPRGFKIDMKTFKPATWHAKQVCAISIHNDHHGCWNNSVQSLYVAGKLLTHKDEHKIVLELLDTIERTTGWYMKFRAKDLMEYWDQI</sequence>
<evidence type="ECO:0000259" key="4">
    <source>
        <dbReference type="PROSITE" id="PS50048"/>
    </source>
</evidence>
<evidence type="ECO:0000313" key="5">
    <source>
        <dbReference type="EMBL" id="CDR47122.1"/>
    </source>
</evidence>
<evidence type="ECO:0000256" key="2">
    <source>
        <dbReference type="ARBA" id="ARBA00023242"/>
    </source>
</evidence>
<dbReference type="PROSITE" id="PS50048">
    <property type="entry name" value="ZN2_CY6_FUNGAL_2"/>
    <property type="match status" value="1"/>
</dbReference>
<feature type="region of interest" description="Disordered" evidence="3">
    <location>
        <begin position="129"/>
        <end position="210"/>
    </location>
</feature>
<proteinExistence type="predicted"/>
<dbReference type="AlphaFoldDB" id="A0A061BAY9"/>
<feature type="compositionally biased region" description="Basic and acidic residues" evidence="3">
    <location>
        <begin position="139"/>
        <end position="149"/>
    </location>
</feature>
<dbReference type="PROSITE" id="PS00463">
    <property type="entry name" value="ZN2_CY6_FUNGAL_1"/>
    <property type="match status" value="1"/>
</dbReference>
<feature type="domain" description="Zn(2)-C6 fungal-type" evidence="4">
    <location>
        <begin position="40"/>
        <end position="70"/>
    </location>
</feature>
<accession>A0A061BAY9</accession>
<organism evidence="5">
    <name type="scientific">Cyberlindnera fabianii</name>
    <name type="common">Yeast</name>
    <name type="synonym">Hansenula fabianii</name>
    <dbReference type="NCBI Taxonomy" id="36022"/>
    <lineage>
        <taxon>Eukaryota</taxon>
        <taxon>Fungi</taxon>
        <taxon>Dikarya</taxon>
        <taxon>Ascomycota</taxon>
        <taxon>Saccharomycotina</taxon>
        <taxon>Saccharomycetes</taxon>
        <taxon>Phaffomycetales</taxon>
        <taxon>Phaffomycetaceae</taxon>
        <taxon>Cyberlindnera</taxon>
    </lineage>
</organism>
<dbReference type="InterPro" id="IPR036864">
    <property type="entry name" value="Zn2-C6_fun-type_DNA-bd_sf"/>
</dbReference>
<dbReference type="SUPFAM" id="SSF57701">
    <property type="entry name" value="Zn2/Cys6 DNA-binding domain"/>
    <property type="match status" value="1"/>
</dbReference>
<dbReference type="GO" id="GO:0045944">
    <property type="term" value="P:positive regulation of transcription by RNA polymerase II"/>
    <property type="evidence" value="ECO:0007669"/>
    <property type="project" value="TreeGrafter"/>
</dbReference>
<dbReference type="GO" id="GO:0000976">
    <property type="term" value="F:transcription cis-regulatory region binding"/>
    <property type="evidence" value="ECO:0007669"/>
    <property type="project" value="TreeGrafter"/>
</dbReference>
<dbReference type="InterPro" id="IPR001138">
    <property type="entry name" value="Zn2Cys6_DnaBD"/>
</dbReference>
<dbReference type="PANTHER" id="PTHR37534">
    <property type="entry name" value="TRANSCRIPTIONAL ACTIVATOR PROTEIN UGA3"/>
    <property type="match status" value="1"/>
</dbReference>
<feature type="compositionally biased region" description="Polar residues" evidence="3">
    <location>
        <begin position="168"/>
        <end position="182"/>
    </location>
</feature>